<dbReference type="Gene3D" id="2.60.40.2630">
    <property type="match status" value="1"/>
</dbReference>
<dbReference type="Pfam" id="PF13149">
    <property type="entry name" value="Mfa_like_1"/>
    <property type="match status" value="1"/>
</dbReference>
<feature type="signal peptide" evidence="1">
    <location>
        <begin position="1"/>
        <end position="24"/>
    </location>
</feature>
<feature type="chain" id="PRO_5010228764" description="Fimbrillin family protein" evidence="1">
    <location>
        <begin position="25"/>
        <end position="297"/>
    </location>
</feature>
<evidence type="ECO:0000313" key="3">
    <source>
        <dbReference type="Proteomes" id="UP000186631"/>
    </source>
</evidence>
<dbReference type="CDD" id="cd13120">
    <property type="entry name" value="BF2867_like_N"/>
    <property type="match status" value="1"/>
</dbReference>
<name>A0A1Q6IWR9_PHOVU</name>
<dbReference type="CDD" id="cd13121">
    <property type="entry name" value="BF2867_like_C"/>
    <property type="match status" value="1"/>
</dbReference>
<dbReference type="InterPro" id="IPR042278">
    <property type="entry name" value="Mfa-like_1_N"/>
</dbReference>
<proteinExistence type="predicted"/>
<evidence type="ECO:0000256" key="1">
    <source>
        <dbReference type="SAM" id="SignalP"/>
    </source>
</evidence>
<evidence type="ECO:0000313" key="2">
    <source>
        <dbReference type="EMBL" id="OKZ45221.1"/>
    </source>
</evidence>
<dbReference type="EMBL" id="MNQV01000215">
    <property type="protein sequence ID" value="OKZ45221.1"/>
    <property type="molecule type" value="Genomic_DNA"/>
</dbReference>
<dbReference type="Gene3D" id="2.60.40.2620">
    <property type="entry name" value="Fimbrillin-like"/>
    <property type="match status" value="1"/>
</dbReference>
<dbReference type="PROSITE" id="PS51257">
    <property type="entry name" value="PROKAR_LIPOPROTEIN"/>
    <property type="match status" value="1"/>
</dbReference>
<sequence>MKIIKKNICLIAILSGVVGLSACSQDDAPTPDGGTDNGNTIRFTTAIAGFTGSDATADPGTRATINDNGTGSFNNGDKTEIFIAHEDRPESAMIYPAIFRNGTWEADNLTWEGFGNSAELNFFAFFPARTYMETIQELTLPTDQSTEEQYAATDLLHASSLHRVESDGAVPLDFRHVMYRLTVSLSLSATPGTLTQEDVNNATIVIKNMRSTGTIGYDGKVTTHRTLSDFTPLKSTDGGGNRFRAILFPQPVVSDTPWIEITVSGQIITYAIPDGLTELRGGEEQVVNLALTNSRTN</sequence>
<dbReference type="RefSeq" id="WP_216951302.1">
    <property type="nucleotide sequence ID" value="NZ_JAHPXN010000031.1"/>
</dbReference>
<evidence type="ECO:0008006" key="4">
    <source>
        <dbReference type="Google" id="ProtNLM"/>
    </source>
</evidence>
<reference evidence="2 3" key="1">
    <citation type="journal article" date="2016" name="Nat. Biotechnol.">
        <title>Measurement of bacterial replication rates in microbial communities.</title>
        <authorList>
            <person name="Brown C.T."/>
            <person name="Olm M.R."/>
            <person name="Thomas B.C."/>
            <person name="Banfield J.F."/>
        </authorList>
    </citation>
    <scope>NUCLEOTIDE SEQUENCE [LARGE SCALE GENOMIC DNA]</scope>
    <source>
        <strain evidence="2">42_262</strain>
    </source>
</reference>
<keyword evidence="1" id="KW-0732">Signal</keyword>
<dbReference type="InterPro" id="IPR025049">
    <property type="entry name" value="Mfa-like_1"/>
</dbReference>
<comment type="caution">
    <text evidence="2">The sequence shown here is derived from an EMBL/GenBank/DDBJ whole genome shotgun (WGS) entry which is preliminary data.</text>
</comment>
<dbReference type="Proteomes" id="UP000186631">
    <property type="component" value="Unassembled WGS sequence"/>
</dbReference>
<gene>
    <name evidence="2" type="ORF">BHV80_13475</name>
</gene>
<accession>A0A1Q6IWR9</accession>
<dbReference type="AlphaFoldDB" id="A0A1Q6IWR9"/>
<protein>
    <recommendedName>
        <fullName evidence="4">Fimbrillin family protein</fullName>
    </recommendedName>
</protein>
<organism evidence="2 3">
    <name type="scientific">Phocaeicola vulgatus</name>
    <name type="common">Bacteroides vulgatus</name>
    <dbReference type="NCBI Taxonomy" id="821"/>
    <lineage>
        <taxon>Bacteria</taxon>
        <taxon>Pseudomonadati</taxon>
        <taxon>Bacteroidota</taxon>
        <taxon>Bacteroidia</taxon>
        <taxon>Bacteroidales</taxon>
        <taxon>Bacteroidaceae</taxon>
        <taxon>Phocaeicola</taxon>
    </lineage>
</organism>